<evidence type="ECO:0000313" key="7">
    <source>
        <dbReference type="Proteomes" id="UP000435138"/>
    </source>
</evidence>
<feature type="domain" description="HTH hxlR-type" evidence="5">
    <location>
        <begin position="23"/>
        <end position="126"/>
    </location>
</feature>
<proteinExistence type="predicted"/>
<dbReference type="PROSITE" id="PS51118">
    <property type="entry name" value="HTH_HXLR"/>
    <property type="match status" value="1"/>
</dbReference>
<keyword evidence="3" id="KW-0804">Transcription</keyword>
<dbReference type="InterPro" id="IPR002577">
    <property type="entry name" value="HTH_HxlR"/>
</dbReference>
<feature type="region of interest" description="Disordered" evidence="4">
    <location>
        <begin position="1"/>
        <end position="21"/>
    </location>
</feature>
<dbReference type="Pfam" id="PF01638">
    <property type="entry name" value="HxlR"/>
    <property type="match status" value="1"/>
</dbReference>
<protein>
    <submittedName>
        <fullName evidence="6">Transcriptional regulator</fullName>
    </submittedName>
</protein>
<evidence type="ECO:0000259" key="5">
    <source>
        <dbReference type="PROSITE" id="PS51118"/>
    </source>
</evidence>
<reference evidence="6 7" key="1">
    <citation type="submission" date="2019-11" db="EMBL/GenBank/DDBJ databases">
        <title>Genome analysis of Rhizobacterium cereale a novel genus and species isolated from maize roots in North Spain.</title>
        <authorList>
            <person name="Menendez E."/>
            <person name="Flores-Felix J.D."/>
            <person name="Ramirez-Bahena M.-H."/>
            <person name="Igual J.M."/>
            <person name="Garcia-Fraile P."/>
            <person name="Peix A."/>
            <person name="Velazquez E."/>
        </authorList>
    </citation>
    <scope>NUCLEOTIDE SEQUENCE [LARGE SCALE GENOMIC DNA]</scope>
    <source>
        <strain evidence="6 7">RZME27</strain>
    </source>
</reference>
<dbReference type="PANTHER" id="PTHR33204:SF39">
    <property type="entry name" value="TRANSCRIPTIONAL REGULATORY PROTEIN"/>
    <property type="match status" value="1"/>
</dbReference>
<dbReference type="PANTHER" id="PTHR33204">
    <property type="entry name" value="TRANSCRIPTIONAL REGULATOR, MARR FAMILY"/>
    <property type="match status" value="1"/>
</dbReference>
<dbReference type="SUPFAM" id="SSF46785">
    <property type="entry name" value="Winged helix' DNA-binding domain"/>
    <property type="match status" value="1"/>
</dbReference>
<keyword evidence="2" id="KW-0238">DNA-binding</keyword>
<dbReference type="InterPro" id="IPR036388">
    <property type="entry name" value="WH-like_DNA-bd_sf"/>
</dbReference>
<keyword evidence="7" id="KW-1185">Reference proteome</keyword>
<gene>
    <name evidence="6" type="ORF">GAO09_16240</name>
</gene>
<accession>A0A6A8A8J6</accession>
<dbReference type="GO" id="GO:0003677">
    <property type="term" value="F:DNA binding"/>
    <property type="evidence" value="ECO:0007669"/>
    <property type="project" value="UniProtKB-KW"/>
</dbReference>
<keyword evidence="1" id="KW-0805">Transcription regulation</keyword>
<sequence>MIRLNRPTDQSPQVAHQKGRDFTPYPDNGICARLGDKWTVLVIWQLSRAPTGRLRFSALKNGLDGITQRMLTLTLRNLERDGLVLRHYFPEVPPRVEYELTDMGAGIIKALEGVNVWVRDNLADVEKSRRAYDGRT</sequence>
<name>A0A6A8A8J6_9HYPH</name>
<evidence type="ECO:0000313" key="6">
    <source>
        <dbReference type="EMBL" id="MQY47585.1"/>
    </source>
</evidence>
<organism evidence="6 7">
    <name type="scientific">Endobacterium cereale</name>
    <dbReference type="NCBI Taxonomy" id="2663029"/>
    <lineage>
        <taxon>Bacteria</taxon>
        <taxon>Pseudomonadati</taxon>
        <taxon>Pseudomonadota</taxon>
        <taxon>Alphaproteobacteria</taxon>
        <taxon>Hyphomicrobiales</taxon>
        <taxon>Rhizobiaceae</taxon>
        <taxon>Endobacterium</taxon>
    </lineage>
</organism>
<comment type="caution">
    <text evidence="6">The sequence shown here is derived from an EMBL/GenBank/DDBJ whole genome shotgun (WGS) entry which is preliminary data.</text>
</comment>
<dbReference type="AlphaFoldDB" id="A0A6A8A8J6"/>
<dbReference type="InterPro" id="IPR036390">
    <property type="entry name" value="WH_DNA-bd_sf"/>
</dbReference>
<evidence type="ECO:0000256" key="1">
    <source>
        <dbReference type="ARBA" id="ARBA00023015"/>
    </source>
</evidence>
<evidence type="ECO:0000256" key="4">
    <source>
        <dbReference type="SAM" id="MobiDB-lite"/>
    </source>
</evidence>
<dbReference type="Gene3D" id="1.10.10.10">
    <property type="entry name" value="Winged helix-like DNA-binding domain superfamily/Winged helix DNA-binding domain"/>
    <property type="match status" value="1"/>
</dbReference>
<evidence type="ECO:0000256" key="2">
    <source>
        <dbReference type="ARBA" id="ARBA00023125"/>
    </source>
</evidence>
<dbReference type="Proteomes" id="UP000435138">
    <property type="component" value="Unassembled WGS sequence"/>
</dbReference>
<evidence type="ECO:0000256" key="3">
    <source>
        <dbReference type="ARBA" id="ARBA00023163"/>
    </source>
</evidence>
<dbReference type="RefSeq" id="WP_153355056.1">
    <property type="nucleotide sequence ID" value="NZ_JAYKOO010000007.1"/>
</dbReference>
<dbReference type="EMBL" id="WIXI01000045">
    <property type="protein sequence ID" value="MQY47585.1"/>
    <property type="molecule type" value="Genomic_DNA"/>
</dbReference>